<protein>
    <submittedName>
        <fullName evidence="1">Uncharacterized protein</fullName>
    </submittedName>
</protein>
<proteinExistence type="predicted"/>
<comment type="caution">
    <text evidence="1">The sequence shown here is derived from an EMBL/GenBank/DDBJ whole genome shotgun (WGS) entry which is preliminary data.</text>
</comment>
<organism evidence="1 2">
    <name type="scientific">Enterobacter genomosp. O</name>
    <dbReference type="NCBI Taxonomy" id="2364150"/>
    <lineage>
        <taxon>Bacteria</taxon>
        <taxon>Pseudomonadati</taxon>
        <taxon>Pseudomonadota</taxon>
        <taxon>Gammaproteobacteria</taxon>
        <taxon>Enterobacterales</taxon>
        <taxon>Enterobacteriaceae</taxon>
        <taxon>Enterobacter</taxon>
        <taxon>Enterobacter cloacae complex</taxon>
        <taxon>Enterobacter cloacae complex clade O</taxon>
    </lineage>
</organism>
<reference evidence="2" key="1">
    <citation type="submission" date="2016-01" db="EMBL/GenBank/DDBJ databases">
        <title>WGS of SAMN04407783.</title>
        <authorList>
            <person name="Adams M."/>
            <person name="Sutton G."/>
            <person name="Nelson K."/>
            <person name="Thaden J."/>
            <person name="Fowler V."/>
            <person name="Mccorrison J."/>
            <person name="Sanka R."/>
            <person name="Brinkac L."/>
            <person name="Nierman W."/>
        </authorList>
    </citation>
    <scope>NUCLEOTIDE SEQUENCE [LARGE SCALE GENOMIC DNA]</scope>
    <source>
        <strain evidence="2">GN04363</strain>
    </source>
</reference>
<keyword evidence="2" id="KW-1185">Reference proteome</keyword>
<dbReference type="OrthoDB" id="6565706at2"/>
<dbReference type="Proteomes" id="UP000064715">
    <property type="component" value="Unassembled WGS sequence"/>
</dbReference>
<dbReference type="RefSeq" id="WP_059311373.1">
    <property type="nucleotide sequence ID" value="NZ_LRCR01000017.1"/>
</dbReference>
<dbReference type="EMBL" id="LRCR01000017">
    <property type="protein sequence ID" value="KUQ83590.1"/>
    <property type="molecule type" value="Genomic_DNA"/>
</dbReference>
<dbReference type="InterPro" id="IPR049585">
    <property type="entry name" value="CdiI_EcoliA0-like"/>
</dbReference>
<dbReference type="AlphaFoldDB" id="A0A0X4EPF8"/>
<accession>A0A0X4EPF8</accession>
<evidence type="ECO:0000313" key="1">
    <source>
        <dbReference type="EMBL" id="KUQ83590.1"/>
    </source>
</evidence>
<sequence>MSLFSECQAALSGDFEIIEGERLCVAIDTFHRYPFHNEGLLWSQMDFTDFELVDERLYELAFGHEDVYVIADDAYVPVFKSNFRLILDNIYDVMALSPKLFIFNNKIMMQPLFPHYTIRVGCMREE</sequence>
<dbReference type="CDD" id="cd20693">
    <property type="entry name" value="CdiI_EcoliA0-like"/>
    <property type="match status" value="1"/>
</dbReference>
<dbReference type="Pfam" id="PF24172">
    <property type="entry name" value="CdiI_ImmP"/>
    <property type="match status" value="1"/>
</dbReference>
<evidence type="ECO:0000313" key="2">
    <source>
        <dbReference type="Proteomes" id="UP000064715"/>
    </source>
</evidence>
<gene>
    <name evidence="1" type="ORF">AWI28_16430</name>
</gene>
<name>A0A0X4EPF8_9ENTR</name>